<dbReference type="STRING" id="157652.A0A371FL83"/>
<keyword evidence="2" id="KW-1185">Reference proteome</keyword>
<evidence type="ECO:0000313" key="1">
    <source>
        <dbReference type="EMBL" id="RDX79011.1"/>
    </source>
</evidence>
<name>A0A371FL83_MUCPR</name>
<organism evidence="1 2">
    <name type="scientific">Mucuna pruriens</name>
    <name type="common">Velvet bean</name>
    <name type="synonym">Dolichos pruriens</name>
    <dbReference type="NCBI Taxonomy" id="157652"/>
    <lineage>
        <taxon>Eukaryota</taxon>
        <taxon>Viridiplantae</taxon>
        <taxon>Streptophyta</taxon>
        <taxon>Embryophyta</taxon>
        <taxon>Tracheophyta</taxon>
        <taxon>Spermatophyta</taxon>
        <taxon>Magnoliopsida</taxon>
        <taxon>eudicotyledons</taxon>
        <taxon>Gunneridae</taxon>
        <taxon>Pentapetalae</taxon>
        <taxon>rosids</taxon>
        <taxon>fabids</taxon>
        <taxon>Fabales</taxon>
        <taxon>Fabaceae</taxon>
        <taxon>Papilionoideae</taxon>
        <taxon>50 kb inversion clade</taxon>
        <taxon>NPAAA clade</taxon>
        <taxon>indigoferoid/millettioid clade</taxon>
        <taxon>Phaseoleae</taxon>
        <taxon>Mucuna</taxon>
    </lineage>
</organism>
<feature type="non-terminal residue" evidence="1">
    <location>
        <position position="1"/>
    </location>
</feature>
<protein>
    <submittedName>
        <fullName evidence="1">Copia protein</fullName>
    </submittedName>
</protein>
<reference evidence="1" key="1">
    <citation type="submission" date="2018-05" db="EMBL/GenBank/DDBJ databases">
        <title>Draft genome of Mucuna pruriens seed.</title>
        <authorList>
            <person name="Nnadi N.E."/>
            <person name="Vos R."/>
            <person name="Hasami M.H."/>
            <person name="Devisetty U.K."/>
            <person name="Aguiy J.C."/>
        </authorList>
    </citation>
    <scope>NUCLEOTIDE SEQUENCE [LARGE SCALE GENOMIC DNA]</scope>
    <source>
        <strain evidence="1">JCA_2017</strain>
    </source>
</reference>
<accession>A0A371FL83</accession>
<dbReference type="CDD" id="cd09272">
    <property type="entry name" value="RNase_HI_RT_Ty1"/>
    <property type="match status" value="1"/>
</dbReference>
<proteinExistence type="predicted"/>
<dbReference type="Proteomes" id="UP000257109">
    <property type="component" value="Unassembled WGS sequence"/>
</dbReference>
<dbReference type="AlphaFoldDB" id="A0A371FL83"/>
<gene>
    <name evidence="1" type="primary">GIP</name>
    <name evidence="1" type="ORF">CR513_40615</name>
</gene>
<evidence type="ECO:0000313" key="2">
    <source>
        <dbReference type="Proteomes" id="UP000257109"/>
    </source>
</evidence>
<dbReference type="EMBL" id="QJKJ01008666">
    <property type="protein sequence ID" value="RDX79011.1"/>
    <property type="molecule type" value="Genomic_DNA"/>
</dbReference>
<sequence>MSMMGELKFFLRHQIRQIDDGIYIHQTKYDKKLLKKFKLDDYKSMSTLLHPTFVSYCEYDKKVDQTKYKVFKLNPNLCSKQSYKYKFKGYLDVDYVGDRIERKSTSEATLDQTPIKSLLCDNITTINLSKNPILHSRPKHIKIKHHFTRYYIQKGIFDIKFISTNEQLVDIFTKPLDEDKLIHI</sequence>
<comment type="caution">
    <text evidence="1">The sequence shown here is derived from an EMBL/GenBank/DDBJ whole genome shotgun (WGS) entry which is preliminary data.</text>
</comment>